<feature type="transmembrane region" description="Helical" evidence="1">
    <location>
        <begin position="42"/>
        <end position="64"/>
    </location>
</feature>
<dbReference type="OrthoDB" id="7010242at2"/>
<feature type="transmembrane region" description="Helical" evidence="1">
    <location>
        <begin position="368"/>
        <end position="397"/>
    </location>
</feature>
<keyword evidence="3" id="KW-1185">Reference proteome</keyword>
<dbReference type="RefSeq" id="WP_145083695.1">
    <property type="nucleotide sequence ID" value="NZ_VLKH01000006.1"/>
</dbReference>
<protein>
    <recommendedName>
        <fullName evidence="4">O-antigen ligase-like membrane protein</fullName>
    </recommendedName>
</protein>
<organism evidence="2 3">
    <name type="scientific">Sedimentibacter saalensis</name>
    <dbReference type="NCBI Taxonomy" id="130788"/>
    <lineage>
        <taxon>Bacteria</taxon>
        <taxon>Bacillati</taxon>
        <taxon>Bacillota</taxon>
        <taxon>Tissierellia</taxon>
        <taxon>Sedimentibacter</taxon>
    </lineage>
</organism>
<keyword evidence="1" id="KW-1133">Transmembrane helix</keyword>
<feature type="transmembrane region" description="Helical" evidence="1">
    <location>
        <begin position="140"/>
        <end position="161"/>
    </location>
</feature>
<sequence length="415" mass="46835">MQITIFGIIWTIILVCSSISNSTRTLLFFTLLSMIFQCNNILSIGGIGIGVQIFTVSFTVVRFLLLRAKKLKYRAVSIVTGILFMLLFAIVISLIYNASFESINIIGFLMIAVYFVFAVIITKKKINIDYKWLEHAENIIIVFVLVIGAFQVFSKLGFSLFDGFLRTFIYNDIDNSNVIFNYKSSTAFYSTFMEPSYCGAFLVAAFSSVITRRDINIKNIVLSGCLIIAILLTRSSTAFGGLAIMLCMLWFVRSKKKIYKLFIPIFIITLIWMFTFNIEILNQVIFKKIGSKGSFSVRSNWNQLALRAFYQSPLTGIGFKNVRASSIYISLLGEIGILGIVPYSIMIIHSVIEFIEKKTAELVKSKYLFVFSIIVCQIIACPDLNFSPFWLGIYLLLLSMRCETNIVVNNGGGQV</sequence>
<dbReference type="EMBL" id="VLKH01000006">
    <property type="protein sequence ID" value="TWH79376.1"/>
    <property type="molecule type" value="Genomic_DNA"/>
</dbReference>
<gene>
    <name evidence="2" type="ORF">LY60_02354</name>
</gene>
<feature type="transmembrane region" description="Helical" evidence="1">
    <location>
        <begin position="76"/>
        <end position="96"/>
    </location>
</feature>
<evidence type="ECO:0000313" key="2">
    <source>
        <dbReference type="EMBL" id="TWH79376.1"/>
    </source>
</evidence>
<feature type="transmembrane region" description="Helical" evidence="1">
    <location>
        <begin position="327"/>
        <end position="348"/>
    </location>
</feature>
<evidence type="ECO:0008006" key="4">
    <source>
        <dbReference type="Google" id="ProtNLM"/>
    </source>
</evidence>
<comment type="caution">
    <text evidence="2">The sequence shown here is derived from an EMBL/GenBank/DDBJ whole genome shotgun (WGS) entry which is preliminary data.</text>
</comment>
<dbReference type="AlphaFoldDB" id="A0A562J865"/>
<dbReference type="PANTHER" id="PTHR37422">
    <property type="entry name" value="TEICHURONIC ACID BIOSYNTHESIS PROTEIN TUAE"/>
    <property type="match status" value="1"/>
</dbReference>
<feature type="transmembrane region" description="Helical" evidence="1">
    <location>
        <begin position="221"/>
        <end position="252"/>
    </location>
</feature>
<keyword evidence="1" id="KW-0812">Transmembrane</keyword>
<feature type="transmembrane region" description="Helical" evidence="1">
    <location>
        <begin position="187"/>
        <end position="209"/>
    </location>
</feature>
<name>A0A562J865_9FIRM</name>
<reference evidence="2 3" key="1">
    <citation type="submission" date="2019-07" db="EMBL/GenBank/DDBJ databases">
        <title>Genomic Encyclopedia of Type Strains, Phase I: the one thousand microbial genomes (KMG-I) project.</title>
        <authorList>
            <person name="Kyrpides N."/>
        </authorList>
    </citation>
    <scope>NUCLEOTIDE SEQUENCE [LARGE SCALE GENOMIC DNA]</scope>
    <source>
        <strain evidence="2 3">DSM 13558</strain>
    </source>
</reference>
<dbReference type="Proteomes" id="UP000315343">
    <property type="component" value="Unassembled WGS sequence"/>
</dbReference>
<evidence type="ECO:0000256" key="1">
    <source>
        <dbReference type="SAM" id="Phobius"/>
    </source>
</evidence>
<feature type="transmembrane region" description="Helical" evidence="1">
    <location>
        <begin position="102"/>
        <end position="120"/>
    </location>
</feature>
<evidence type="ECO:0000313" key="3">
    <source>
        <dbReference type="Proteomes" id="UP000315343"/>
    </source>
</evidence>
<accession>A0A562J865</accession>
<dbReference type="InterPro" id="IPR051533">
    <property type="entry name" value="WaaL-like"/>
</dbReference>
<feature type="transmembrane region" description="Helical" evidence="1">
    <location>
        <begin position="258"/>
        <end position="278"/>
    </location>
</feature>
<proteinExistence type="predicted"/>
<keyword evidence="1" id="KW-0472">Membrane</keyword>
<dbReference type="PANTHER" id="PTHR37422:SF13">
    <property type="entry name" value="LIPOPOLYSACCHARIDE BIOSYNTHESIS PROTEIN PA4999-RELATED"/>
    <property type="match status" value="1"/>
</dbReference>